<comment type="function">
    <text evidence="8">Gustatory receptor which mediates acceptance or avoidance behavior, depending on its substrates.</text>
</comment>
<accession>A0AA38M9G0</accession>
<keyword evidence="4 8" id="KW-1133">Transmembrane helix</keyword>
<dbReference type="PANTHER" id="PTHR21143">
    <property type="entry name" value="INVERTEBRATE GUSTATORY RECEPTOR"/>
    <property type="match status" value="1"/>
</dbReference>
<evidence type="ECO:0000256" key="5">
    <source>
        <dbReference type="ARBA" id="ARBA00023136"/>
    </source>
</evidence>
<keyword evidence="3 8" id="KW-0812">Transmembrane</keyword>
<evidence type="ECO:0000256" key="3">
    <source>
        <dbReference type="ARBA" id="ARBA00022692"/>
    </source>
</evidence>
<proteinExistence type="inferred from homology"/>
<evidence type="ECO:0000256" key="6">
    <source>
        <dbReference type="ARBA" id="ARBA00023170"/>
    </source>
</evidence>
<comment type="caution">
    <text evidence="8">Lacks conserved residue(s) required for the propagation of feature annotation.</text>
</comment>
<feature type="transmembrane region" description="Helical" evidence="8">
    <location>
        <begin position="170"/>
        <end position="191"/>
    </location>
</feature>
<name>A0AA38M9G0_9CUCU</name>
<evidence type="ECO:0000313" key="10">
    <source>
        <dbReference type="Proteomes" id="UP001168821"/>
    </source>
</evidence>
<dbReference type="GO" id="GO:0043025">
    <property type="term" value="C:neuronal cell body"/>
    <property type="evidence" value="ECO:0007669"/>
    <property type="project" value="TreeGrafter"/>
</dbReference>
<comment type="subcellular location">
    <subcellularLocation>
        <location evidence="1 8">Cell membrane</location>
        <topology evidence="1 8">Multi-pass membrane protein</topology>
    </subcellularLocation>
</comment>
<evidence type="ECO:0000256" key="7">
    <source>
        <dbReference type="ARBA" id="ARBA00023224"/>
    </source>
</evidence>
<sequence length="389" mass="45622">MNFKLSLKDINFLAPMFWYLGFFMVAPWYDFHSDLLTKRTLCKLYGLFLALLRTGTSVYSTTDETFTQIHQNIVLSRKILFLSVHISSLVFILLTILKCSFWDVKLWQTMITNFRYIDTKLQNTGKTEQSVFKNFYCQFFATQCIVFLIIAHTAFNWISLVDTNPWKILLFGGFIETYITSLMTILITTLARVFKVRYEELNIELVRTTRRQKFDTREVVSLSKIYRLLGDTVEIYNKIFGYHLVLIVLQSGLQVVHCLNYILELTTLAEDVNYRLLFWSFSVLLWTLYMLLGVILVINSTMQESRQFINLLYKAQEEFADKSEDMEVLKRLVSYSKNFMREFSAAGYFSLDRGIIFSVLGNVATYLIIAIQLNENRNEVCHNVINIIE</sequence>
<comment type="caution">
    <text evidence="9">The sequence shown here is derived from an EMBL/GenBank/DDBJ whole genome shotgun (WGS) entry which is preliminary data.</text>
</comment>
<dbReference type="GO" id="GO:0007635">
    <property type="term" value="P:chemosensory behavior"/>
    <property type="evidence" value="ECO:0007669"/>
    <property type="project" value="TreeGrafter"/>
</dbReference>
<protein>
    <recommendedName>
        <fullName evidence="8">Gustatory receptor</fullName>
    </recommendedName>
</protein>
<evidence type="ECO:0000256" key="4">
    <source>
        <dbReference type="ARBA" id="ARBA00022989"/>
    </source>
</evidence>
<feature type="transmembrane region" description="Helical" evidence="8">
    <location>
        <begin position="276"/>
        <end position="298"/>
    </location>
</feature>
<dbReference type="GO" id="GO:0030425">
    <property type="term" value="C:dendrite"/>
    <property type="evidence" value="ECO:0007669"/>
    <property type="project" value="TreeGrafter"/>
</dbReference>
<keyword evidence="2 8" id="KW-1003">Cell membrane</keyword>
<feature type="transmembrane region" description="Helical" evidence="8">
    <location>
        <begin position="135"/>
        <end position="158"/>
    </location>
</feature>
<feature type="transmembrane region" description="Helical" evidence="8">
    <location>
        <begin position="79"/>
        <end position="97"/>
    </location>
</feature>
<dbReference type="GO" id="GO:0005886">
    <property type="term" value="C:plasma membrane"/>
    <property type="evidence" value="ECO:0007669"/>
    <property type="project" value="UniProtKB-SubCell"/>
</dbReference>
<dbReference type="Proteomes" id="UP001168821">
    <property type="component" value="Unassembled WGS sequence"/>
</dbReference>
<dbReference type="GO" id="GO:0008049">
    <property type="term" value="P:male courtship behavior"/>
    <property type="evidence" value="ECO:0007669"/>
    <property type="project" value="TreeGrafter"/>
</dbReference>
<keyword evidence="5 8" id="KW-0472">Membrane</keyword>
<organism evidence="9 10">
    <name type="scientific">Zophobas morio</name>
    <dbReference type="NCBI Taxonomy" id="2755281"/>
    <lineage>
        <taxon>Eukaryota</taxon>
        <taxon>Metazoa</taxon>
        <taxon>Ecdysozoa</taxon>
        <taxon>Arthropoda</taxon>
        <taxon>Hexapoda</taxon>
        <taxon>Insecta</taxon>
        <taxon>Pterygota</taxon>
        <taxon>Neoptera</taxon>
        <taxon>Endopterygota</taxon>
        <taxon>Coleoptera</taxon>
        <taxon>Polyphaga</taxon>
        <taxon>Cucujiformia</taxon>
        <taxon>Tenebrionidae</taxon>
        <taxon>Zophobas</taxon>
    </lineage>
</organism>
<dbReference type="GO" id="GO:0050909">
    <property type="term" value="P:sensory perception of taste"/>
    <property type="evidence" value="ECO:0007669"/>
    <property type="project" value="InterPro"/>
</dbReference>
<dbReference type="Pfam" id="PF08395">
    <property type="entry name" value="7tm_7"/>
    <property type="match status" value="1"/>
</dbReference>
<evidence type="ECO:0000313" key="9">
    <source>
        <dbReference type="EMBL" id="KAJ3648126.1"/>
    </source>
</evidence>
<dbReference type="InterPro" id="IPR013604">
    <property type="entry name" value="7TM_chemorcpt"/>
</dbReference>
<feature type="transmembrane region" description="Helical" evidence="8">
    <location>
        <begin position="12"/>
        <end position="29"/>
    </location>
</feature>
<feature type="transmembrane region" description="Helical" evidence="8">
    <location>
        <begin position="239"/>
        <end position="256"/>
    </location>
</feature>
<evidence type="ECO:0000256" key="1">
    <source>
        <dbReference type="ARBA" id="ARBA00004651"/>
    </source>
</evidence>
<dbReference type="GO" id="GO:0030424">
    <property type="term" value="C:axon"/>
    <property type="evidence" value="ECO:0007669"/>
    <property type="project" value="TreeGrafter"/>
</dbReference>
<dbReference type="EMBL" id="JALNTZ010000006">
    <property type="protein sequence ID" value="KAJ3648126.1"/>
    <property type="molecule type" value="Genomic_DNA"/>
</dbReference>
<dbReference type="PANTHER" id="PTHR21143:SF104">
    <property type="entry name" value="GUSTATORY RECEPTOR 8A-RELATED"/>
    <property type="match status" value="1"/>
</dbReference>
<dbReference type="AlphaFoldDB" id="A0AA38M9G0"/>
<evidence type="ECO:0000256" key="2">
    <source>
        <dbReference type="ARBA" id="ARBA00022475"/>
    </source>
</evidence>
<gene>
    <name evidence="9" type="ORF">Zmor_019958</name>
</gene>
<keyword evidence="6 8" id="KW-0675">Receptor</keyword>
<evidence type="ECO:0000256" key="8">
    <source>
        <dbReference type="RuleBase" id="RU363108"/>
    </source>
</evidence>
<keyword evidence="10" id="KW-1185">Reference proteome</keyword>
<comment type="similarity">
    <text evidence="8">Belongs to the insect chemoreceptor superfamily. Gustatory receptor (GR) family.</text>
</comment>
<dbReference type="GO" id="GO:0007165">
    <property type="term" value="P:signal transduction"/>
    <property type="evidence" value="ECO:0007669"/>
    <property type="project" value="UniProtKB-KW"/>
</dbReference>
<keyword evidence="7 8" id="KW-0807">Transducer</keyword>
<reference evidence="9" key="1">
    <citation type="journal article" date="2023" name="G3 (Bethesda)">
        <title>Whole genome assemblies of Zophobas morio and Tenebrio molitor.</title>
        <authorList>
            <person name="Kaur S."/>
            <person name="Stinson S.A."/>
            <person name="diCenzo G.C."/>
        </authorList>
    </citation>
    <scope>NUCLEOTIDE SEQUENCE</scope>
    <source>
        <strain evidence="9">QUZm001</strain>
    </source>
</reference>